<protein>
    <submittedName>
        <fullName evidence="3">Uncharacterized protein</fullName>
    </submittedName>
</protein>
<name>A0A150GF88_GONPE</name>
<feature type="region of interest" description="Disordered" evidence="1">
    <location>
        <begin position="188"/>
        <end position="214"/>
    </location>
</feature>
<feature type="transmembrane region" description="Helical" evidence="2">
    <location>
        <begin position="57"/>
        <end position="76"/>
    </location>
</feature>
<accession>A0A150GF88</accession>
<evidence type="ECO:0000256" key="1">
    <source>
        <dbReference type="SAM" id="MobiDB-lite"/>
    </source>
</evidence>
<evidence type="ECO:0000313" key="3">
    <source>
        <dbReference type="EMBL" id="KXZ48512.1"/>
    </source>
</evidence>
<dbReference type="EMBL" id="LSYV01000028">
    <property type="protein sequence ID" value="KXZ48512.1"/>
    <property type="molecule type" value="Genomic_DNA"/>
</dbReference>
<keyword evidence="2" id="KW-0472">Membrane</keyword>
<dbReference type="AlphaFoldDB" id="A0A150GF88"/>
<evidence type="ECO:0000313" key="4">
    <source>
        <dbReference type="Proteomes" id="UP000075714"/>
    </source>
</evidence>
<dbReference type="Proteomes" id="UP000075714">
    <property type="component" value="Unassembled WGS sequence"/>
</dbReference>
<reference evidence="4" key="1">
    <citation type="journal article" date="2016" name="Nat. Commun.">
        <title>The Gonium pectorale genome demonstrates co-option of cell cycle regulation during the evolution of multicellularity.</title>
        <authorList>
            <person name="Hanschen E.R."/>
            <person name="Marriage T.N."/>
            <person name="Ferris P.J."/>
            <person name="Hamaji T."/>
            <person name="Toyoda A."/>
            <person name="Fujiyama A."/>
            <person name="Neme R."/>
            <person name="Noguchi H."/>
            <person name="Minakuchi Y."/>
            <person name="Suzuki M."/>
            <person name="Kawai-Toyooka H."/>
            <person name="Smith D.R."/>
            <person name="Sparks H."/>
            <person name="Anderson J."/>
            <person name="Bakaric R."/>
            <person name="Luria V."/>
            <person name="Karger A."/>
            <person name="Kirschner M.W."/>
            <person name="Durand P.M."/>
            <person name="Michod R.E."/>
            <person name="Nozaki H."/>
            <person name="Olson B.J."/>
        </authorList>
    </citation>
    <scope>NUCLEOTIDE SEQUENCE [LARGE SCALE GENOMIC DNA]</scope>
    <source>
        <strain evidence="4">NIES-2863</strain>
    </source>
</reference>
<feature type="transmembrane region" description="Helical" evidence="2">
    <location>
        <begin position="130"/>
        <end position="154"/>
    </location>
</feature>
<proteinExistence type="predicted"/>
<organism evidence="3 4">
    <name type="scientific">Gonium pectorale</name>
    <name type="common">Green alga</name>
    <dbReference type="NCBI Taxonomy" id="33097"/>
    <lineage>
        <taxon>Eukaryota</taxon>
        <taxon>Viridiplantae</taxon>
        <taxon>Chlorophyta</taxon>
        <taxon>core chlorophytes</taxon>
        <taxon>Chlorophyceae</taxon>
        <taxon>CS clade</taxon>
        <taxon>Chlamydomonadales</taxon>
        <taxon>Volvocaceae</taxon>
        <taxon>Gonium</taxon>
    </lineage>
</organism>
<sequence length="253" mass="28285">MLSAVEIVLRTSLSWIVLYPWLRDASLVYIFLAYAWRGKDGKDTERIMKMASARSSAALFLETLPMFLIGIARYWIGFSSSLDYGSGWALAMLAWFLWIFEQGKCLAESRRFFLLSADDDKRPSNKQKEILAAMLFYMGIAWTCAMLVFIAVAWSTTAAVVAWVLIGFAGLVSALFYVGYSIDPREAGEDDDRPLPTTGKVAPESAAATPYTPPPHAAVTRFEISGPSVSPPETLYPPVTIYNYYYDGGKYYY</sequence>
<keyword evidence="2" id="KW-0812">Transmembrane</keyword>
<keyword evidence="4" id="KW-1185">Reference proteome</keyword>
<gene>
    <name evidence="3" type="ORF">GPECTOR_27g683</name>
</gene>
<feature type="transmembrane region" description="Helical" evidence="2">
    <location>
        <begin position="82"/>
        <end position="100"/>
    </location>
</feature>
<keyword evidence="2" id="KW-1133">Transmembrane helix</keyword>
<evidence type="ECO:0000256" key="2">
    <source>
        <dbReference type="SAM" id="Phobius"/>
    </source>
</evidence>
<comment type="caution">
    <text evidence="3">The sequence shown here is derived from an EMBL/GenBank/DDBJ whole genome shotgun (WGS) entry which is preliminary data.</text>
</comment>
<feature type="transmembrane region" description="Helical" evidence="2">
    <location>
        <begin position="160"/>
        <end position="180"/>
    </location>
</feature>
<feature type="transmembrane region" description="Helical" evidence="2">
    <location>
        <begin position="12"/>
        <end position="36"/>
    </location>
</feature>